<gene>
    <name evidence="2" type="ORF">LCB40_01480</name>
</gene>
<protein>
    <submittedName>
        <fullName evidence="2">Uncharacterized protein</fullName>
    </submittedName>
</protein>
<reference evidence="2" key="1">
    <citation type="submission" date="2020-08" db="EMBL/GenBank/DDBJ databases">
        <title>Taxonomic study for Lactobacillus species isolated from hardwood bark.</title>
        <authorList>
            <person name="Tohno M."/>
            <person name="Tanizawa Y."/>
        </authorList>
    </citation>
    <scope>NUCLEOTIDE SEQUENCE</scope>
    <source>
        <strain evidence="2">B40</strain>
    </source>
</reference>
<name>A0A916QIU2_9LACO</name>
<evidence type="ECO:0000256" key="1">
    <source>
        <dbReference type="SAM" id="Phobius"/>
    </source>
</evidence>
<evidence type="ECO:0000313" key="3">
    <source>
        <dbReference type="Proteomes" id="UP000677218"/>
    </source>
</evidence>
<feature type="transmembrane region" description="Helical" evidence="1">
    <location>
        <begin position="12"/>
        <end position="30"/>
    </location>
</feature>
<keyword evidence="3" id="KW-1185">Reference proteome</keyword>
<keyword evidence="1" id="KW-0812">Transmembrane</keyword>
<dbReference type="Proteomes" id="UP000677218">
    <property type="component" value="Unassembled WGS sequence"/>
</dbReference>
<dbReference type="EMBL" id="BMAY01000001">
    <property type="protein sequence ID" value="GFZ26268.1"/>
    <property type="molecule type" value="Genomic_DNA"/>
</dbReference>
<sequence length="71" mass="7887">MAKKKHFKFPTAYTVIIIVLFAVELLTLAIPSGKYATLQYDHSSETFLITQPSGKKNACTGHAKDLESLPY</sequence>
<comment type="caution">
    <text evidence="2">The sequence shown here is derived from an EMBL/GenBank/DDBJ whole genome shotgun (WGS) entry which is preliminary data.</text>
</comment>
<evidence type="ECO:0000313" key="2">
    <source>
        <dbReference type="EMBL" id="GFZ26268.1"/>
    </source>
</evidence>
<keyword evidence="1" id="KW-0472">Membrane</keyword>
<dbReference type="AlphaFoldDB" id="A0A916QIU2"/>
<proteinExistence type="predicted"/>
<accession>A0A916QIU2</accession>
<keyword evidence="1" id="KW-1133">Transmembrane helix</keyword>
<organism evidence="2 3">
    <name type="scientific">Lactobacillus corticis</name>
    <dbReference type="NCBI Taxonomy" id="2201249"/>
    <lineage>
        <taxon>Bacteria</taxon>
        <taxon>Bacillati</taxon>
        <taxon>Bacillota</taxon>
        <taxon>Bacilli</taxon>
        <taxon>Lactobacillales</taxon>
        <taxon>Lactobacillaceae</taxon>
        <taxon>Lactobacillus</taxon>
    </lineage>
</organism>